<comment type="similarity">
    <text evidence="2">Belongs to the methyl-accepting chemotaxis (MCP) protein family.</text>
</comment>
<dbReference type="PANTHER" id="PTHR43531">
    <property type="entry name" value="PROTEIN ICFG"/>
    <property type="match status" value="1"/>
</dbReference>
<dbReference type="InterPro" id="IPR051310">
    <property type="entry name" value="MCP_chemotaxis"/>
</dbReference>
<dbReference type="InterPro" id="IPR003660">
    <property type="entry name" value="HAMP_dom"/>
</dbReference>
<evidence type="ECO:0000256" key="2">
    <source>
        <dbReference type="ARBA" id="ARBA00029447"/>
    </source>
</evidence>
<dbReference type="KEGG" id="sper:EW093_07650"/>
<evidence type="ECO:0000259" key="5">
    <source>
        <dbReference type="PROSITE" id="PS50111"/>
    </source>
</evidence>
<keyword evidence="3" id="KW-0807">Transducer</keyword>
<evidence type="ECO:0000256" key="3">
    <source>
        <dbReference type="PROSITE-ProRule" id="PRU00284"/>
    </source>
</evidence>
<keyword evidence="8" id="KW-1185">Reference proteome</keyword>
<reference evidence="7 8" key="2">
    <citation type="submission" date="2019-09" db="EMBL/GenBank/DDBJ databases">
        <title>Complete Genome Sequence and Methylome Analysis of free living Spirochaetas.</title>
        <authorList>
            <person name="Leshcheva N."/>
            <person name="Mikheeva N."/>
        </authorList>
    </citation>
    <scope>NUCLEOTIDE SEQUENCE [LARGE SCALE GENOMIC DNA]</scope>
    <source>
        <strain evidence="7 8">P</strain>
    </source>
</reference>
<dbReference type="RefSeq" id="WP_149567825.1">
    <property type="nucleotide sequence ID" value="NZ_CP035807.1"/>
</dbReference>
<dbReference type="SUPFAM" id="SSF58104">
    <property type="entry name" value="Methyl-accepting chemotaxis protein (MCP) signaling domain"/>
    <property type="match status" value="2"/>
</dbReference>
<gene>
    <name evidence="7" type="ORF">EW093_07650</name>
</gene>
<reference evidence="7 8" key="1">
    <citation type="submission" date="2019-02" db="EMBL/GenBank/DDBJ databases">
        <authorList>
            <person name="Fomenkov A."/>
            <person name="Dubinina G."/>
            <person name="Grabovich M."/>
            <person name="Vincze T."/>
            <person name="Roberts R.J."/>
        </authorList>
    </citation>
    <scope>NUCLEOTIDE SEQUENCE [LARGE SCALE GENOMIC DNA]</scope>
    <source>
        <strain evidence="7 8">P</strain>
    </source>
</reference>
<dbReference type="AlphaFoldDB" id="A0A5C1QEE2"/>
<keyword evidence="4" id="KW-1133">Transmembrane helix</keyword>
<dbReference type="CDD" id="cd06225">
    <property type="entry name" value="HAMP"/>
    <property type="match status" value="1"/>
</dbReference>
<proteinExistence type="inferred from homology"/>
<protein>
    <submittedName>
        <fullName evidence="7">Methyl-accepting chemotaxis protein</fullName>
    </submittedName>
</protein>
<feature type="domain" description="Methyl-accepting transducer" evidence="5">
    <location>
        <begin position="313"/>
        <end position="535"/>
    </location>
</feature>
<dbReference type="PANTHER" id="PTHR43531:SF11">
    <property type="entry name" value="METHYL-ACCEPTING CHEMOTAXIS PROTEIN 3"/>
    <property type="match status" value="1"/>
</dbReference>
<feature type="transmembrane region" description="Helical" evidence="4">
    <location>
        <begin position="192"/>
        <end position="212"/>
    </location>
</feature>
<evidence type="ECO:0000259" key="6">
    <source>
        <dbReference type="PROSITE" id="PS50885"/>
    </source>
</evidence>
<keyword evidence="4" id="KW-0472">Membrane</keyword>
<dbReference type="PROSITE" id="PS50111">
    <property type="entry name" value="CHEMOTAXIS_TRANSDUC_2"/>
    <property type="match status" value="1"/>
</dbReference>
<dbReference type="GO" id="GO:0004888">
    <property type="term" value="F:transmembrane signaling receptor activity"/>
    <property type="evidence" value="ECO:0007669"/>
    <property type="project" value="InterPro"/>
</dbReference>
<evidence type="ECO:0000313" key="8">
    <source>
        <dbReference type="Proteomes" id="UP000323824"/>
    </source>
</evidence>
<keyword evidence="4" id="KW-0812">Transmembrane</keyword>
<dbReference type="EMBL" id="CP035807">
    <property type="protein sequence ID" value="QEN04582.1"/>
    <property type="molecule type" value="Genomic_DNA"/>
</dbReference>
<accession>A0A5C1QEE2</accession>
<evidence type="ECO:0000256" key="4">
    <source>
        <dbReference type="SAM" id="Phobius"/>
    </source>
</evidence>
<feature type="domain" description="HAMP" evidence="6">
    <location>
        <begin position="214"/>
        <end position="266"/>
    </location>
</feature>
<name>A0A5C1QEE2_9SPIO</name>
<dbReference type="GO" id="GO:0005886">
    <property type="term" value="C:plasma membrane"/>
    <property type="evidence" value="ECO:0007669"/>
    <property type="project" value="TreeGrafter"/>
</dbReference>
<dbReference type="Pfam" id="PF00672">
    <property type="entry name" value="HAMP"/>
    <property type="match status" value="1"/>
</dbReference>
<evidence type="ECO:0000313" key="7">
    <source>
        <dbReference type="EMBL" id="QEN04582.1"/>
    </source>
</evidence>
<keyword evidence="1" id="KW-0145">Chemotaxis</keyword>
<dbReference type="SMART" id="SM00283">
    <property type="entry name" value="MA"/>
    <property type="match status" value="1"/>
</dbReference>
<dbReference type="GO" id="GO:0007165">
    <property type="term" value="P:signal transduction"/>
    <property type="evidence" value="ECO:0007669"/>
    <property type="project" value="UniProtKB-KW"/>
</dbReference>
<dbReference type="Pfam" id="PF00015">
    <property type="entry name" value="MCPsignal"/>
    <property type="match status" value="1"/>
</dbReference>
<dbReference type="Gene3D" id="1.10.287.950">
    <property type="entry name" value="Methyl-accepting chemotaxis protein"/>
    <property type="match status" value="1"/>
</dbReference>
<dbReference type="Proteomes" id="UP000323824">
    <property type="component" value="Chromosome"/>
</dbReference>
<sequence>MKNLKITTKVTMITILAMLCMLAITIYSLNTVNKVKITGSLYNKIEQNKDLIADILPPPFYLIEAYLTVSQIITFYDSLDVKQEIRKLKELEEVYYTQYKYWSDNLEEGDLKTMVTVLAYNPAHRFFRTVNNDLLPALEEGDIVTANIILNSILTPLYHEHRIFINKAVKLATEQSDEIKRDTMGVLAQNRLFMLAVPIVFIIIIFLIGLMVRRNISASMKKVLRSLELYADGDLRNQITGLNKDELGSIASHLNTMNGNISVMIGGVQDTSGTISNIGTNLYENMDETVSSIEEISENITHINDKMSRQMSGVQEAQLAVNEIVNSIHALNNQIENQSASVTESSSAVEEMVANIGSVNTILNKNSVSVGDLKKASELGKVGMAEVADNINEISSESDSLLEATTIIQNIASQTNLLAMNAAIEAAHAGDAGKGFAVVADEIRKLAEDSNQQVESISKILKKFKDSIATVANFSASTQTQFEEIYNLSTVVSDQEDVIRRAMDEQNTGGSEVLKAMIEISEITENVRNYSLEIMDNSNGVINEMENLNKITSEVNVNVNQVAQNATNITNSSITTKGLSQENQDHVKNLLTEISSFKIDNN</sequence>
<dbReference type="InterPro" id="IPR004089">
    <property type="entry name" value="MCPsignal_dom"/>
</dbReference>
<dbReference type="PRINTS" id="PR00260">
    <property type="entry name" value="CHEMTRNSDUCR"/>
</dbReference>
<dbReference type="GO" id="GO:0006935">
    <property type="term" value="P:chemotaxis"/>
    <property type="evidence" value="ECO:0007669"/>
    <property type="project" value="UniProtKB-KW"/>
</dbReference>
<feature type="transmembrane region" description="Helical" evidence="4">
    <location>
        <begin position="12"/>
        <end position="29"/>
    </location>
</feature>
<evidence type="ECO:0000256" key="1">
    <source>
        <dbReference type="ARBA" id="ARBA00022500"/>
    </source>
</evidence>
<organism evidence="7 8">
    <name type="scientific">Thiospirochaeta perfilievii</name>
    <dbReference type="NCBI Taxonomy" id="252967"/>
    <lineage>
        <taxon>Bacteria</taxon>
        <taxon>Pseudomonadati</taxon>
        <taxon>Spirochaetota</taxon>
        <taxon>Spirochaetia</taxon>
        <taxon>Spirochaetales</taxon>
        <taxon>Spirochaetaceae</taxon>
        <taxon>Thiospirochaeta</taxon>
    </lineage>
</organism>
<dbReference type="InterPro" id="IPR004090">
    <property type="entry name" value="Chemotax_Me-accpt_rcpt"/>
</dbReference>
<dbReference type="Gene3D" id="6.10.340.10">
    <property type="match status" value="1"/>
</dbReference>
<dbReference type="PROSITE" id="PS50885">
    <property type="entry name" value="HAMP"/>
    <property type="match status" value="1"/>
</dbReference>
<dbReference type="OrthoDB" id="9814363at2"/>